<dbReference type="OrthoDB" id="9812105at2"/>
<dbReference type="Gene3D" id="3.40.109.10">
    <property type="entry name" value="NADH Oxidase"/>
    <property type="match status" value="1"/>
</dbReference>
<evidence type="ECO:0000313" key="4">
    <source>
        <dbReference type="EMBL" id="CCF85601.1"/>
    </source>
</evidence>
<feature type="domain" description="Nitroreductase" evidence="3">
    <location>
        <begin position="13"/>
        <end position="75"/>
    </location>
</feature>
<proteinExistence type="inferred from homology"/>
<dbReference type="InterPro" id="IPR029479">
    <property type="entry name" value="Nitroreductase"/>
</dbReference>
<dbReference type="PANTHER" id="PTHR43673:SF10">
    <property type="entry name" value="NADH DEHYDROGENASE_NAD(P)H NITROREDUCTASE XCC3605-RELATED"/>
    <property type="match status" value="1"/>
</dbReference>
<comment type="similarity">
    <text evidence="1">Belongs to the nitroreductase family.</text>
</comment>
<sequence>MDAFEDIRTILPVRSYQDTPVPEEVVRRIVEAARLTASSINLQPWHFIVVEEKETLRQLGRLARTGPYIAEAPLAVVVAIDKDSRFGVSDASRAIQDMMLAAWAEGIGSNWVGFGGLEAVGRLLDIPAGMEVLAIIPFGYPAEAIGRGKKKRKPLNEVVSRERYGQPFD</sequence>
<dbReference type="Pfam" id="PF00881">
    <property type="entry name" value="Nitroreductase"/>
    <property type="match status" value="1"/>
</dbReference>
<keyword evidence="2 4" id="KW-0560">Oxidoreductase</keyword>
<dbReference type="PANTHER" id="PTHR43673">
    <property type="entry name" value="NAD(P)H NITROREDUCTASE YDGI-RELATED"/>
    <property type="match status" value="1"/>
</dbReference>
<evidence type="ECO:0000313" key="5">
    <source>
        <dbReference type="Proteomes" id="UP000004221"/>
    </source>
</evidence>
<name>I4ELN9_9BACT</name>
<dbReference type="SUPFAM" id="SSF55469">
    <property type="entry name" value="FMN-dependent nitroreductase-like"/>
    <property type="match status" value="1"/>
</dbReference>
<dbReference type="RefSeq" id="WP_008480613.1">
    <property type="nucleotide sequence ID" value="NZ_CAGS01000468.1"/>
</dbReference>
<dbReference type="Proteomes" id="UP000004221">
    <property type="component" value="Unassembled WGS sequence"/>
</dbReference>
<dbReference type="EMBL" id="CAGS01000468">
    <property type="protein sequence ID" value="CCF85601.1"/>
    <property type="molecule type" value="Genomic_DNA"/>
</dbReference>
<dbReference type="EC" id="1.-.-.-" evidence="4"/>
<dbReference type="GO" id="GO:0016491">
    <property type="term" value="F:oxidoreductase activity"/>
    <property type="evidence" value="ECO:0007669"/>
    <property type="project" value="UniProtKB-KW"/>
</dbReference>
<evidence type="ECO:0000259" key="3">
    <source>
        <dbReference type="Pfam" id="PF00881"/>
    </source>
</evidence>
<protein>
    <submittedName>
        <fullName evidence="4">Putative NADH dehydrogenase/NAD(P)H nitroreductase</fullName>
        <ecNumber evidence="4">1.-.-.-</ecNumber>
    </submittedName>
</protein>
<dbReference type="InterPro" id="IPR000415">
    <property type="entry name" value="Nitroreductase-like"/>
</dbReference>
<reference evidence="4 5" key="1">
    <citation type="journal article" date="2012" name="ISME J.">
        <title>Nitrification expanded: discovery, physiology and genomics of a nitrite-oxidizing bacterium from the phylum Chloroflexi.</title>
        <authorList>
            <person name="Sorokin D.Y."/>
            <person name="Lucker S."/>
            <person name="Vejmelkova D."/>
            <person name="Kostrikina N.A."/>
            <person name="Kleerebezem R."/>
            <person name="Rijpstra W.I."/>
            <person name="Damste J.S."/>
            <person name="Le Paslier D."/>
            <person name="Muyzer G."/>
            <person name="Wagner M."/>
            <person name="van Loosdrecht M.C."/>
            <person name="Daims H."/>
        </authorList>
    </citation>
    <scope>NUCLEOTIDE SEQUENCE [LARGE SCALE GENOMIC DNA]</scope>
    <source>
        <strain evidence="5">none</strain>
    </source>
</reference>
<evidence type="ECO:0000256" key="2">
    <source>
        <dbReference type="ARBA" id="ARBA00023002"/>
    </source>
</evidence>
<keyword evidence="5" id="KW-1185">Reference proteome</keyword>
<evidence type="ECO:0000256" key="1">
    <source>
        <dbReference type="ARBA" id="ARBA00007118"/>
    </source>
</evidence>
<organism evidence="4 5">
    <name type="scientific">Nitrolancea hollandica Lb</name>
    <dbReference type="NCBI Taxonomy" id="1129897"/>
    <lineage>
        <taxon>Bacteria</taxon>
        <taxon>Pseudomonadati</taxon>
        <taxon>Thermomicrobiota</taxon>
        <taxon>Thermomicrobia</taxon>
        <taxon>Sphaerobacterales</taxon>
        <taxon>Sphaerobacterineae</taxon>
        <taxon>Sphaerobacteraceae</taxon>
        <taxon>Nitrolancea</taxon>
    </lineage>
</organism>
<gene>
    <name evidence="4" type="ORF">NITHO_520003</name>
</gene>
<comment type="caution">
    <text evidence="4">The sequence shown here is derived from an EMBL/GenBank/DDBJ whole genome shotgun (WGS) entry which is preliminary data.</text>
</comment>
<dbReference type="AlphaFoldDB" id="I4ELN9"/>
<accession>I4ELN9</accession>